<dbReference type="PANTHER" id="PTHR10166:SF66">
    <property type="entry name" value="VWFA AND CACHE DOMAIN-CONTAINING PROTEIN CG16868"/>
    <property type="match status" value="1"/>
</dbReference>
<evidence type="ECO:0000256" key="1">
    <source>
        <dbReference type="SAM" id="MobiDB-lite"/>
    </source>
</evidence>
<dbReference type="PANTHER" id="PTHR10166">
    <property type="entry name" value="VOLTAGE-DEPENDENT CALCIUM CHANNEL SUBUNIT ALPHA-2/DELTA-RELATED"/>
    <property type="match status" value="1"/>
</dbReference>
<feature type="chain" id="PRO_5040314784" description="VWFA domain-containing protein" evidence="3">
    <location>
        <begin position="19"/>
        <end position="1284"/>
    </location>
</feature>
<keyword evidence="3" id="KW-0732">Signal</keyword>
<dbReference type="EMBL" id="OU895877">
    <property type="protein sequence ID" value="CAG9798617.1"/>
    <property type="molecule type" value="Genomic_DNA"/>
</dbReference>
<evidence type="ECO:0008006" key="6">
    <source>
        <dbReference type="Google" id="ProtNLM"/>
    </source>
</evidence>
<organism evidence="4 5">
    <name type="scientific">Chironomus riparius</name>
    <dbReference type="NCBI Taxonomy" id="315576"/>
    <lineage>
        <taxon>Eukaryota</taxon>
        <taxon>Metazoa</taxon>
        <taxon>Ecdysozoa</taxon>
        <taxon>Arthropoda</taxon>
        <taxon>Hexapoda</taxon>
        <taxon>Insecta</taxon>
        <taxon>Pterygota</taxon>
        <taxon>Neoptera</taxon>
        <taxon>Endopterygota</taxon>
        <taxon>Diptera</taxon>
        <taxon>Nematocera</taxon>
        <taxon>Chironomoidea</taxon>
        <taxon>Chironomidae</taxon>
        <taxon>Chironominae</taxon>
        <taxon>Chironomus</taxon>
    </lineage>
</organism>
<dbReference type="InterPro" id="IPR051173">
    <property type="entry name" value="Ca_channel_alpha-2/delta"/>
</dbReference>
<evidence type="ECO:0000313" key="5">
    <source>
        <dbReference type="Proteomes" id="UP001153620"/>
    </source>
</evidence>
<sequence>MLLKLVVVLALMFKIVLSYSSNNVFIKSEVPKLNLNITKAKTDNIKLLEKFIESKLRIVKNEELLVPIVQEIVESWTFSENLSTDAEDLEKISSSINSKVQPAIKIIKEICNFLTNKEYKRQIFYSLMNPCPLNDKIDFRISHYYNEILHNNFTGEINLNILNDRNLIFHNFLIENIEKFSTWQSYRQYFLSTADNGKIENCNNMPEIPAFPRIYTNTIIKKVLILLVDQTSEQIDITRSVMRSMISTLNDNDKVSIILIAAEKVTTFLSRQSCSTNETIVSVSSGMKSKIYDFIDNMNRTTGIANHSKGFSYAFEIFDKIYKETNAYAILPITFLYVSDGVISLLSDSRNVLAEINVGQARLPYPVIINTCATINNFRQIPYQTQFLQDITSQNFVKYGIDTSTWWHRKGDRNLIGKMFVVNRTMENLSKIPMSVTTELFKYKNFINNQLTIHSPYYDNAMSNDFVVSITKSCDQRGIFGIDLFLNYLIEDVLYSNNVNNSYKFLLDMKGYALTHSLFYPRPVILKQSFHPVHITLLEKNKGFNEATWLKMKSESSGNVKLENYSYTWTRISDVLIACIVRNFNEQKPNVLQKIKTSNSADQSKHLSELIFHRLDLMLPSSSLNVCLYYKQIATFDAIALHLSSKAFISPYAHIKNSKMSENDDSQAVQNFMAYLRDTRNLFANPGLVDNIRQEVFGIYQIMDFLKKKHLESDLKKYVIRRYAASMNGVLQIYPACTLDANFEASRRPWFVKAMESKGKIAITEPYLDVGGAGYVISISYAVYEKRYSGLQNRTYQPVAVVSMDLTRGFFYKILIDSHSICGSDDIKCILMDDKGYLIAHPNIMEQTTEHFRQPEHITHRESHVANDILMQRKFVEKIACNNYLNGTSQRFYQFNTSINEIITNFANVEKTKYQLMSLKGTNLFVGIINSSSETSGAFCPCSTIDFRCLNCFRMEQNECECPCECKIDEIDSCAIDQNTMSNSMCFQQIEYIQNYQQPIIKENIDTCNLHSCDIFAEKEDCLGVVGCIWCHTNDDDTPLSLPFCASESTCYNGIFGSIGDGYGNIVIDPVINYNFIPPTYSIILPIIGVILLLFLVVGFVMYCYRINYDNNGFGEHLYDSQDNNCIGMMQMSRFDYDDPPLEDHQMSNNLNQSLLRESNENAIISNIQSPYRVATNYIRQPNYTDSSDHGYSTMGTHQDDSSEPQPHSAASNRQNRRFSLSDSASINTSISSPQNVQPYDPISLSTPRHIVNHFPSADQTILSPKKLSPHQVIAEVTVHRLMD</sequence>
<evidence type="ECO:0000256" key="2">
    <source>
        <dbReference type="SAM" id="Phobius"/>
    </source>
</evidence>
<evidence type="ECO:0000313" key="4">
    <source>
        <dbReference type="EMBL" id="CAG9798617.1"/>
    </source>
</evidence>
<feature type="compositionally biased region" description="Polar residues" evidence="1">
    <location>
        <begin position="1204"/>
        <end position="1214"/>
    </location>
</feature>
<reference evidence="4" key="2">
    <citation type="submission" date="2022-10" db="EMBL/GenBank/DDBJ databases">
        <authorList>
            <consortium name="ENA_rothamsted_submissions"/>
            <consortium name="culmorum"/>
            <person name="King R."/>
        </authorList>
    </citation>
    <scope>NUCLEOTIDE SEQUENCE</scope>
</reference>
<feature type="transmembrane region" description="Helical" evidence="2">
    <location>
        <begin position="1083"/>
        <end position="1105"/>
    </location>
</feature>
<keyword evidence="2" id="KW-0812">Transmembrane</keyword>
<dbReference type="Proteomes" id="UP001153620">
    <property type="component" value="Chromosome 1"/>
</dbReference>
<keyword evidence="2" id="KW-1133">Transmembrane helix</keyword>
<protein>
    <recommendedName>
        <fullName evidence="6">VWFA domain-containing protein</fullName>
    </recommendedName>
</protein>
<name>A0A9N9WMK4_9DIPT</name>
<evidence type="ECO:0000256" key="3">
    <source>
        <dbReference type="SAM" id="SignalP"/>
    </source>
</evidence>
<reference evidence="4" key="1">
    <citation type="submission" date="2022-01" db="EMBL/GenBank/DDBJ databases">
        <authorList>
            <person name="King R."/>
        </authorList>
    </citation>
    <scope>NUCLEOTIDE SEQUENCE</scope>
</reference>
<feature type="region of interest" description="Disordered" evidence="1">
    <location>
        <begin position="1226"/>
        <end position="1245"/>
    </location>
</feature>
<feature type="compositionally biased region" description="Polar residues" evidence="1">
    <location>
        <begin position="1183"/>
        <end position="1197"/>
    </location>
</feature>
<dbReference type="GO" id="GO:0005245">
    <property type="term" value="F:voltage-gated calcium channel activity"/>
    <property type="evidence" value="ECO:0007669"/>
    <property type="project" value="TreeGrafter"/>
</dbReference>
<dbReference type="OrthoDB" id="2150145at2759"/>
<proteinExistence type="predicted"/>
<dbReference type="Gene3D" id="3.30.450.20">
    <property type="entry name" value="PAS domain"/>
    <property type="match status" value="1"/>
</dbReference>
<keyword evidence="5" id="KW-1185">Reference proteome</keyword>
<feature type="region of interest" description="Disordered" evidence="1">
    <location>
        <begin position="1183"/>
        <end position="1218"/>
    </location>
</feature>
<gene>
    <name evidence="4" type="ORF">CHIRRI_LOCUS1599</name>
</gene>
<keyword evidence="2" id="KW-0472">Membrane</keyword>
<dbReference type="GO" id="GO:0005891">
    <property type="term" value="C:voltage-gated calcium channel complex"/>
    <property type="evidence" value="ECO:0007669"/>
    <property type="project" value="TreeGrafter"/>
</dbReference>
<accession>A0A9N9WMK4</accession>
<dbReference type="SUPFAM" id="SSF103190">
    <property type="entry name" value="Sensory domain-like"/>
    <property type="match status" value="1"/>
</dbReference>
<dbReference type="InterPro" id="IPR029151">
    <property type="entry name" value="Sensor-like_sf"/>
</dbReference>
<feature type="signal peptide" evidence="3">
    <location>
        <begin position="1"/>
        <end position="18"/>
    </location>
</feature>